<reference evidence="4" key="1">
    <citation type="journal article" date="2021" name="PeerJ">
        <title>Extensive microbial diversity within the chicken gut microbiome revealed by metagenomics and culture.</title>
        <authorList>
            <person name="Gilroy R."/>
            <person name="Ravi A."/>
            <person name="Getino M."/>
            <person name="Pursley I."/>
            <person name="Horton D.L."/>
            <person name="Alikhan N.F."/>
            <person name="Baker D."/>
            <person name="Gharbi K."/>
            <person name="Hall N."/>
            <person name="Watson M."/>
            <person name="Adriaenssens E.M."/>
            <person name="Foster-Nyarko E."/>
            <person name="Jarju S."/>
            <person name="Secka A."/>
            <person name="Antonio M."/>
            <person name="Oren A."/>
            <person name="Chaudhuri R.R."/>
            <person name="La Ragione R."/>
            <person name="Hildebrand F."/>
            <person name="Pallen M.J."/>
        </authorList>
    </citation>
    <scope>NUCLEOTIDE SEQUENCE</scope>
    <source>
        <strain evidence="4">CHK193-16274</strain>
    </source>
</reference>
<dbReference type="InterPro" id="IPR011330">
    <property type="entry name" value="Glyco_hydro/deAcase_b/a-brl"/>
</dbReference>
<dbReference type="EMBL" id="DYWV01000290">
    <property type="protein sequence ID" value="HJF40970.1"/>
    <property type="molecule type" value="Genomic_DNA"/>
</dbReference>
<dbReference type="GO" id="GO:0046872">
    <property type="term" value="F:metal ion binding"/>
    <property type="evidence" value="ECO:0007669"/>
    <property type="project" value="UniProtKB-KW"/>
</dbReference>
<gene>
    <name evidence="4" type="ORF">K8V91_08605</name>
</gene>
<dbReference type="GO" id="GO:0005975">
    <property type="term" value="P:carbohydrate metabolic process"/>
    <property type="evidence" value="ECO:0007669"/>
    <property type="project" value="InterPro"/>
</dbReference>
<dbReference type="PANTHER" id="PTHR10587:SF133">
    <property type="entry name" value="CHITIN DEACETYLASE 1-RELATED"/>
    <property type="match status" value="1"/>
</dbReference>
<dbReference type="Gene3D" id="3.20.20.370">
    <property type="entry name" value="Glycoside hydrolase/deacetylase"/>
    <property type="match status" value="1"/>
</dbReference>
<dbReference type="SUPFAM" id="SSF88713">
    <property type="entry name" value="Glycoside hydrolase/deacetylase"/>
    <property type="match status" value="1"/>
</dbReference>
<dbReference type="InterPro" id="IPR002509">
    <property type="entry name" value="NODB_dom"/>
</dbReference>
<evidence type="ECO:0000313" key="5">
    <source>
        <dbReference type="Proteomes" id="UP000749320"/>
    </source>
</evidence>
<keyword evidence="2" id="KW-0378">Hydrolase</keyword>
<organism evidence="4 5">
    <name type="scientific">Thomasclavelia spiroformis</name>
    <dbReference type="NCBI Taxonomy" id="29348"/>
    <lineage>
        <taxon>Bacteria</taxon>
        <taxon>Bacillati</taxon>
        <taxon>Bacillota</taxon>
        <taxon>Erysipelotrichia</taxon>
        <taxon>Erysipelotrichales</taxon>
        <taxon>Coprobacillaceae</taxon>
        <taxon>Thomasclavelia</taxon>
    </lineage>
</organism>
<name>A0A921GCX9_9FIRM</name>
<dbReference type="GO" id="GO:0016810">
    <property type="term" value="F:hydrolase activity, acting on carbon-nitrogen (but not peptide) bonds"/>
    <property type="evidence" value="ECO:0007669"/>
    <property type="project" value="InterPro"/>
</dbReference>
<sequence>TGITPKVLRPTYGSVNDTIRKNTNLDIVLWNVDTLDWKIKDPKQIANRVIGKVEDGDIVLMHDTHKRTVEALKIILPELKKEGFQFVTVSELKEAQLLRKLDE</sequence>
<feature type="domain" description="NodB homology" evidence="3">
    <location>
        <begin position="1"/>
        <end position="87"/>
    </location>
</feature>
<protein>
    <submittedName>
        <fullName evidence="4">Polysaccharide deacetylase</fullName>
    </submittedName>
</protein>
<dbReference type="InterPro" id="IPR050248">
    <property type="entry name" value="Polysacc_deacetylase_ArnD"/>
</dbReference>
<evidence type="ECO:0000256" key="2">
    <source>
        <dbReference type="ARBA" id="ARBA00022801"/>
    </source>
</evidence>
<comment type="caution">
    <text evidence="4">The sequence shown here is derived from an EMBL/GenBank/DDBJ whole genome shotgun (WGS) entry which is preliminary data.</text>
</comment>
<reference evidence="4" key="2">
    <citation type="submission" date="2021-09" db="EMBL/GenBank/DDBJ databases">
        <authorList>
            <person name="Gilroy R."/>
        </authorList>
    </citation>
    <scope>NUCLEOTIDE SEQUENCE</scope>
    <source>
        <strain evidence="4">CHK193-16274</strain>
    </source>
</reference>
<evidence type="ECO:0000256" key="1">
    <source>
        <dbReference type="ARBA" id="ARBA00022723"/>
    </source>
</evidence>
<accession>A0A921GCX9</accession>
<proteinExistence type="predicted"/>
<dbReference type="Proteomes" id="UP000749320">
    <property type="component" value="Unassembled WGS sequence"/>
</dbReference>
<keyword evidence="1" id="KW-0479">Metal-binding</keyword>
<dbReference type="PROSITE" id="PS51677">
    <property type="entry name" value="NODB"/>
    <property type="match status" value="1"/>
</dbReference>
<feature type="non-terminal residue" evidence="4">
    <location>
        <position position="1"/>
    </location>
</feature>
<evidence type="ECO:0000313" key="4">
    <source>
        <dbReference type="EMBL" id="HJF40970.1"/>
    </source>
</evidence>
<evidence type="ECO:0000259" key="3">
    <source>
        <dbReference type="PROSITE" id="PS51677"/>
    </source>
</evidence>
<dbReference type="PANTHER" id="PTHR10587">
    <property type="entry name" value="GLYCOSYL TRANSFERASE-RELATED"/>
    <property type="match status" value="1"/>
</dbReference>
<dbReference type="AlphaFoldDB" id="A0A921GCX9"/>
<dbReference type="GO" id="GO:0016020">
    <property type="term" value="C:membrane"/>
    <property type="evidence" value="ECO:0007669"/>
    <property type="project" value="TreeGrafter"/>
</dbReference>